<evidence type="ECO:0000256" key="1">
    <source>
        <dbReference type="SAM" id="MobiDB-lite"/>
    </source>
</evidence>
<dbReference type="AlphaFoldDB" id="A0A699JWK2"/>
<feature type="region of interest" description="Disordered" evidence="1">
    <location>
        <begin position="61"/>
        <end position="108"/>
    </location>
</feature>
<dbReference type="EMBL" id="BKCJ010455812">
    <property type="protein sequence ID" value="GFA61639.1"/>
    <property type="molecule type" value="Genomic_DNA"/>
</dbReference>
<evidence type="ECO:0008006" key="3">
    <source>
        <dbReference type="Google" id="ProtNLM"/>
    </source>
</evidence>
<reference evidence="2" key="1">
    <citation type="journal article" date="2019" name="Sci. Rep.">
        <title>Draft genome of Tanacetum cinerariifolium, the natural source of mosquito coil.</title>
        <authorList>
            <person name="Yamashiro T."/>
            <person name="Shiraishi A."/>
            <person name="Satake H."/>
            <person name="Nakayama K."/>
        </authorList>
    </citation>
    <scope>NUCLEOTIDE SEQUENCE</scope>
</reference>
<evidence type="ECO:0000313" key="2">
    <source>
        <dbReference type="EMBL" id="GFA61639.1"/>
    </source>
</evidence>
<accession>A0A699JWK2</accession>
<gene>
    <name evidence="2" type="ORF">Tci_633611</name>
</gene>
<organism evidence="2">
    <name type="scientific">Tanacetum cinerariifolium</name>
    <name type="common">Dalmatian daisy</name>
    <name type="synonym">Chrysanthemum cinerariifolium</name>
    <dbReference type="NCBI Taxonomy" id="118510"/>
    <lineage>
        <taxon>Eukaryota</taxon>
        <taxon>Viridiplantae</taxon>
        <taxon>Streptophyta</taxon>
        <taxon>Embryophyta</taxon>
        <taxon>Tracheophyta</taxon>
        <taxon>Spermatophyta</taxon>
        <taxon>Magnoliopsida</taxon>
        <taxon>eudicotyledons</taxon>
        <taxon>Gunneridae</taxon>
        <taxon>Pentapetalae</taxon>
        <taxon>asterids</taxon>
        <taxon>campanulids</taxon>
        <taxon>Asterales</taxon>
        <taxon>Asteraceae</taxon>
        <taxon>Asteroideae</taxon>
        <taxon>Anthemideae</taxon>
        <taxon>Anthemidinae</taxon>
        <taxon>Tanacetum</taxon>
    </lineage>
</organism>
<sequence>MTFLFDFSRLTAQLRKFRVELYIKGLPEVIKGEATSSRPAMLNDAARMAHTLMEQMIQAKNERVTEGNKKRWKNNNQGENNNCDNNNNNRKNCGNYRDNNHHNQYNQR</sequence>
<feature type="compositionally biased region" description="Low complexity" evidence="1">
    <location>
        <begin position="74"/>
        <end position="97"/>
    </location>
</feature>
<name>A0A699JWK2_TANCI</name>
<comment type="caution">
    <text evidence="2">The sequence shown here is derived from an EMBL/GenBank/DDBJ whole genome shotgun (WGS) entry which is preliminary data.</text>
</comment>
<feature type="non-terminal residue" evidence="2">
    <location>
        <position position="108"/>
    </location>
</feature>
<protein>
    <recommendedName>
        <fullName evidence="3">Reverse transcriptase domain-containing protein</fullName>
    </recommendedName>
</protein>
<proteinExistence type="predicted"/>